<dbReference type="Proteomes" id="UP001141552">
    <property type="component" value="Unassembled WGS sequence"/>
</dbReference>
<sequence>MASSPPFGSASSAGDNPKKRSGFLATARMNKGSYVQFFAMTGILLLSMRSLSQKYRLRDLQEDTSALRRENQALTDRMNNIKRDLLREASLDSSGLLASQLRRLFGEEN</sequence>
<keyword evidence="3" id="KW-0472">Membrane</keyword>
<dbReference type="OrthoDB" id="1873983at2759"/>
<evidence type="ECO:0000256" key="3">
    <source>
        <dbReference type="SAM" id="Phobius"/>
    </source>
</evidence>
<name>A0A9Q0FFF5_9ROSI</name>
<accession>A0A9Q0FFF5</accession>
<dbReference type="EMBL" id="JAKUCV010005652">
    <property type="protein sequence ID" value="KAJ4830382.1"/>
    <property type="molecule type" value="Genomic_DNA"/>
</dbReference>
<feature type="coiled-coil region" evidence="1">
    <location>
        <begin position="57"/>
        <end position="84"/>
    </location>
</feature>
<evidence type="ECO:0000313" key="4">
    <source>
        <dbReference type="EMBL" id="KAJ4830382.1"/>
    </source>
</evidence>
<dbReference type="PANTHER" id="PTHR36316">
    <property type="entry name" value="OS06G0213900 PROTEIN"/>
    <property type="match status" value="1"/>
</dbReference>
<reference evidence="4" key="2">
    <citation type="journal article" date="2023" name="Plants (Basel)">
        <title>Annotation of the Turnera subulata (Passifloraceae) Draft Genome Reveals the S-Locus Evolved after the Divergence of Turneroideae from Passifloroideae in a Stepwise Manner.</title>
        <authorList>
            <person name="Henning P.M."/>
            <person name="Roalson E.H."/>
            <person name="Mir W."/>
            <person name="McCubbin A.G."/>
            <person name="Shore J.S."/>
        </authorList>
    </citation>
    <scope>NUCLEOTIDE SEQUENCE</scope>
    <source>
        <strain evidence="4">F60SS</strain>
    </source>
</reference>
<comment type="caution">
    <text evidence="4">The sequence shown here is derived from an EMBL/GenBank/DDBJ whole genome shotgun (WGS) entry which is preliminary data.</text>
</comment>
<protein>
    <submittedName>
        <fullName evidence="4">Uncharacterized protein</fullName>
    </submittedName>
</protein>
<keyword evidence="5" id="KW-1185">Reference proteome</keyword>
<feature type="transmembrane region" description="Helical" evidence="3">
    <location>
        <begin position="33"/>
        <end position="51"/>
    </location>
</feature>
<proteinExistence type="predicted"/>
<gene>
    <name evidence="4" type="ORF">Tsubulata_041240</name>
</gene>
<dbReference type="AlphaFoldDB" id="A0A9Q0FFF5"/>
<evidence type="ECO:0000256" key="1">
    <source>
        <dbReference type="SAM" id="Coils"/>
    </source>
</evidence>
<dbReference type="PANTHER" id="PTHR36316:SF1">
    <property type="entry name" value="OS06G0213900 PROTEIN"/>
    <property type="match status" value="1"/>
</dbReference>
<evidence type="ECO:0000313" key="5">
    <source>
        <dbReference type="Proteomes" id="UP001141552"/>
    </source>
</evidence>
<reference evidence="4" key="1">
    <citation type="submission" date="2022-02" db="EMBL/GenBank/DDBJ databases">
        <authorList>
            <person name="Henning P.M."/>
            <person name="McCubbin A.G."/>
            <person name="Shore J.S."/>
        </authorList>
    </citation>
    <scope>NUCLEOTIDE SEQUENCE</scope>
    <source>
        <strain evidence="4">F60SS</strain>
        <tissue evidence="4">Leaves</tissue>
    </source>
</reference>
<keyword evidence="1" id="KW-0175">Coiled coil</keyword>
<evidence type="ECO:0000256" key="2">
    <source>
        <dbReference type="SAM" id="MobiDB-lite"/>
    </source>
</evidence>
<feature type="region of interest" description="Disordered" evidence="2">
    <location>
        <begin position="1"/>
        <end position="21"/>
    </location>
</feature>
<keyword evidence="3" id="KW-0812">Transmembrane</keyword>
<feature type="compositionally biased region" description="Low complexity" evidence="2">
    <location>
        <begin position="1"/>
        <end position="14"/>
    </location>
</feature>
<organism evidence="4 5">
    <name type="scientific">Turnera subulata</name>
    <dbReference type="NCBI Taxonomy" id="218843"/>
    <lineage>
        <taxon>Eukaryota</taxon>
        <taxon>Viridiplantae</taxon>
        <taxon>Streptophyta</taxon>
        <taxon>Embryophyta</taxon>
        <taxon>Tracheophyta</taxon>
        <taxon>Spermatophyta</taxon>
        <taxon>Magnoliopsida</taxon>
        <taxon>eudicotyledons</taxon>
        <taxon>Gunneridae</taxon>
        <taxon>Pentapetalae</taxon>
        <taxon>rosids</taxon>
        <taxon>fabids</taxon>
        <taxon>Malpighiales</taxon>
        <taxon>Passifloraceae</taxon>
        <taxon>Turnera</taxon>
    </lineage>
</organism>
<keyword evidence="3" id="KW-1133">Transmembrane helix</keyword>